<evidence type="ECO:0000313" key="4">
    <source>
        <dbReference type="Proteomes" id="UP001161247"/>
    </source>
</evidence>
<feature type="region of interest" description="Disordered" evidence="2">
    <location>
        <begin position="256"/>
        <end position="298"/>
    </location>
</feature>
<evidence type="ECO:0000256" key="1">
    <source>
        <dbReference type="SAM" id="Coils"/>
    </source>
</evidence>
<keyword evidence="4" id="KW-1185">Reference proteome</keyword>
<dbReference type="AlphaFoldDB" id="A0AAV1CT71"/>
<sequence>MMSKKMKKVAVLEAPQLPVYEDAKTRMKHQALLQDYQDLQKEVNDIKNKLDSAKDRKLRLLAEVRFLRRRHKHLIEMKSLGYSQVAPPNVGRKGSESSKSRNSKRKDAFKLPPRPEAKPKGKLYFVKEAALRNTAPVLDLNRRQSLDVENGASLRSISLVPETNGRRWSNLNELAVQNTDTVMNLNSQQRQAGNDTAFANKTPIFDLNKDTSFSGKEVTLTSNRAPIFDLNEISAEEEEMQNAYEPLKFEEPKMGLTRGGNEEQPNDLKLSVCRNSGEGSSRMGKRKISWQDPVALRV</sequence>
<keyword evidence="1" id="KW-0175">Coiled coil</keyword>
<feature type="region of interest" description="Disordered" evidence="2">
    <location>
        <begin position="85"/>
        <end position="121"/>
    </location>
</feature>
<name>A0AAV1CT71_OLDCO</name>
<dbReference type="Proteomes" id="UP001161247">
    <property type="component" value="Chromosome 3"/>
</dbReference>
<dbReference type="PANTHER" id="PTHR34807">
    <property type="entry name" value="OS08G0270800 PROTEIN"/>
    <property type="match status" value="1"/>
</dbReference>
<accession>A0AAV1CT71</accession>
<feature type="coiled-coil region" evidence="1">
    <location>
        <begin position="29"/>
        <end position="70"/>
    </location>
</feature>
<protein>
    <submittedName>
        <fullName evidence="3">OLC1v1035511C1</fullName>
    </submittedName>
</protein>
<gene>
    <name evidence="3" type="ORF">OLC1_LOCUS8933</name>
</gene>
<evidence type="ECO:0000313" key="3">
    <source>
        <dbReference type="EMBL" id="CAI9098801.1"/>
    </source>
</evidence>
<feature type="compositionally biased region" description="Basic and acidic residues" evidence="2">
    <location>
        <begin position="93"/>
        <end position="119"/>
    </location>
</feature>
<dbReference type="PANTHER" id="PTHR34807:SF3">
    <property type="entry name" value="OS08G0270800 PROTEIN"/>
    <property type="match status" value="1"/>
</dbReference>
<evidence type="ECO:0000256" key="2">
    <source>
        <dbReference type="SAM" id="MobiDB-lite"/>
    </source>
</evidence>
<dbReference type="EMBL" id="OX459120">
    <property type="protein sequence ID" value="CAI9098801.1"/>
    <property type="molecule type" value="Genomic_DNA"/>
</dbReference>
<proteinExistence type="predicted"/>
<reference evidence="3" key="1">
    <citation type="submission" date="2023-03" db="EMBL/GenBank/DDBJ databases">
        <authorList>
            <person name="Julca I."/>
        </authorList>
    </citation>
    <scope>NUCLEOTIDE SEQUENCE</scope>
</reference>
<organism evidence="3 4">
    <name type="scientific">Oldenlandia corymbosa var. corymbosa</name>
    <dbReference type="NCBI Taxonomy" id="529605"/>
    <lineage>
        <taxon>Eukaryota</taxon>
        <taxon>Viridiplantae</taxon>
        <taxon>Streptophyta</taxon>
        <taxon>Embryophyta</taxon>
        <taxon>Tracheophyta</taxon>
        <taxon>Spermatophyta</taxon>
        <taxon>Magnoliopsida</taxon>
        <taxon>eudicotyledons</taxon>
        <taxon>Gunneridae</taxon>
        <taxon>Pentapetalae</taxon>
        <taxon>asterids</taxon>
        <taxon>lamiids</taxon>
        <taxon>Gentianales</taxon>
        <taxon>Rubiaceae</taxon>
        <taxon>Rubioideae</taxon>
        <taxon>Spermacoceae</taxon>
        <taxon>Hedyotis-Oldenlandia complex</taxon>
        <taxon>Oldenlandia</taxon>
    </lineage>
</organism>